<gene>
    <name evidence="2" type="ORF">GGX14DRAFT_392113</name>
</gene>
<feature type="compositionally biased region" description="Basic and acidic residues" evidence="1">
    <location>
        <begin position="545"/>
        <end position="563"/>
    </location>
</feature>
<accession>A0AAD6VJJ9</accession>
<name>A0AAD6VJJ9_9AGAR</name>
<keyword evidence="3" id="KW-1185">Reference proteome</keyword>
<sequence>MPSNTVIELSTGRLNMSVQTSLSAGDTLSIRTNFDSASASAPSLDLSVSRLPSAELSPLEPHGNFRKRASTFKPSRKTKKRAKTSYGDNPDAITSDFSDTEVSESDEVFYAARSSEDPRRPVRIIRRVLNNLPIVPPPPAPPARLIPATLAPQFHRAYTEIMNGLNFFPQSSLTLESGSLALPVQQAPRKKKKKGKKPPQTRSARNAFDVVLSGGRWLVRAQNPYRDFDAITMYGPEALWGSINGEPAEDVNQLPAVERESRLQAIKDFRALMDHLSSLMPVIKQMFLDSALDKDPWDALWNVIETAAKDARYADTNKVKNKPSYMVPDPSKHVIFPPLLDERSKSDRDLSHPMLRYLLMPNKDRCEFPPLTYAPPQAGAEQEMTPPLSILALIREGKYRLRHKDFPSAFYEEGVYDPSKFEVGLFRGHLIVRNLRAIWTGDNSAILGPTHKGLPKVCAARLHNVFEVTPPMVAYAGGQGRVSLSKGDWGEEATADYDPIKFFNRILKKDWADETLAWLTQQVFGTHTAENNDAGDHEESDDEIERQMDARARSDSVDHHPDRLPPSLITIGSYSADYTLLSTTFRQQLNTHAHARRLTTFHRPIDLLLAHHAHFSCLISPSGTTLTYSNDTHALCITHVIYLHFTLCIVSSLYRTHLHYRHRILYSPLT</sequence>
<dbReference type="Proteomes" id="UP001219525">
    <property type="component" value="Unassembled WGS sequence"/>
</dbReference>
<comment type="caution">
    <text evidence="2">The sequence shown here is derived from an EMBL/GenBank/DDBJ whole genome shotgun (WGS) entry which is preliminary data.</text>
</comment>
<evidence type="ECO:0000256" key="1">
    <source>
        <dbReference type="SAM" id="MobiDB-lite"/>
    </source>
</evidence>
<organism evidence="2 3">
    <name type="scientific">Mycena pura</name>
    <dbReference type="NCBI Taxonomy" id="153505"/>
    <lineage>
        <taxon>Eukaryota</taxon>
        <taxon>Fungi</taxon>
        <taxon>Dikarya</taxon>
        <taxon>Basidiomycota</taxon>
        <taxon>Agaricomycotina</taxon>
        <taxon>Agaricomycetes</taxon>
        <taxon>Agaricomycetidae</taxon>
        <taxon>Agaricales</taxon>
        <taxon>Marasmiineae</taxon>
        <taxon>Mycenaceae</taxon>
        <taxon>Mycena</taxon>
    </lineage>
</organism>
<feature type="region of interest" description="Disordered" evidence="1">
    <location>
        <begin position="182"/>
        <end position="204"/>
    </location>
</feature>
<dbReference type="AlphaFoldDB" id="A0AAD6VJJ9"/>
<feature type="region of interest" description="Disordered" evidence="1">
    <location>
        <begin position="529"/>
        <end position="564"/>
    </location>
</feature>
<reference evidence="2" key="1">
    <citation type="submission" date="2023-03" db="EMBL/GenBank/DDBJ databases">
        <title>Massive genome expansion in bonnet fungi (Mycena s.s.) driven by repeated elements and novel gene families across ecological guilds.</title>
        <authorList>
            <consortium name="Lawrence Berkeley National Laboratory"/>
            <person name="Harder C.B."/>
            <person name="Miyauchi S."/>
            <person name="Viragh M."/>
            <person name="Kuo A."/>
            <person name="Thoen E."/>
            <person name="Andreopoulos B."/>
            <person name="Lu D."/>
            <person name="Skrede I."/>
            <person name="Drula E."/>
            <person name="Henrissat B."/>
            <person name="Morin E."/>
            <person name="Kohler A."/>
            <person name="Barry K."/>
            <person name="LaButti K."/>
            <person name="Morin E."/>
            <person name="Salamov A."/>
            <person name="Lipzen A."/>
            <person name="Mereny Z."/>
            <person name="Hegedus B."/>
            <person name="Baldrian P."/>
            <person name="Stursova M."/>
            <person name="Weitz H."/>
            <person name="Taylor A."/>
            <person name="Grigoriev I.V."/>
            <person name="Nagy L.G."/>
            <person name="Martin F."/>
            <person name="Kauserud H."/>
        </authorList>
    </citation>
    <scope>NUCLEOTIDE SEQUENCE</scope>
    <source>
        <strain evidence="2">9144</strain>
    </source>
</reference>
<feature type="region of interest" description="Disordered" evidence="1">
    <location>
        <begin position="55"/>
        <end position="98"/>
    </location>
</feature>
<feature type="compositionally biased region" description="Basic residues" evidence="1">
    <location>
        <begin position="64"/>
        <end position="83"/>
    </location>
</feature>
<protein>
    <submittedName>
        <fullName evidence="2">Uncharacterized protein</fullName>
    </submittedName>
</protein>
<proteinExistence type="predicted"/>
<feature type="compositionally biased region" description="Basic residues" evidence="1">
    <location>
        <begin position="188"/>
        <end position="199"/>
    </location>
</feature>
<dbReference type="InterPro" id="IPR046521">
    <property type="entry name" value="DUF6698"/>
</dbReference>
<dbReference type="EMBL" id="JARJCW010000018">
    <property type="protein sequence ID" value="KAJ7214848.1"/>
    <property type="molecule type" value="Genomic_DNA"/>
</dbReference>
<evidence type="ECO:0000313" key="3">
    <source>
        <dbReference type="Proteomes" id="UP001219525"/>
    </source>
</evidence>
<dbReference type="Pfam" id="PF20414">
    <property type="entry name" value="DUF6698"/>
    <property type="match status" value="1"/>
</dbReference>
<evidence type="ECO:0000313" key="2">
    <source>
        <dbReference type="EMBL" id="KAJ7214848.1"/>
    </source>
</evidence>